<dbReference type="SUPFAM" id="SSF51905">
    <property type="entry name" value="FAD/NAD(P)-binding domain"/>
    <property type="match status" value="1"/>
</dbReference>
<proteinExistence type="predicted"/>
<keyword evidence="4" id="KW-0560">Oxidoreductase</keyword>
<dbReference type="EMBL" id="JAAGWF010000010">
    <property type="protein sequence ID" value="NEK58464.1"/>
    <property type="molecule type" value="Genomic_DNA"/>
</dbReference>
<comment type="caution">
    <text evidence="8">The sequence shown here is derived from an EMBL/GenBank/DDBJ whole genome shotgun (WGS) entry which is preliminary data.</text>
</comment>
<evidence type="ECO:0000256" key="1">
    <source>
        <dbReference type="ARBA" id="ARBA00001974"/>
    </source>
</evidence>
<evidence type="ECO:0000256" key="2">
    <source>
        <dbReference type="ARBA" id="ARBA00022630"/>
    </source>
</evidence>
<name>A0A7K3W2Q0_9ACTN</name>
<evidence type="ECO:0000313" key="8">
    <source>
        <dbReference type="EMBL" id="NEK58464.1"/>
    </source>
</evidence>
<dbReference type="InterPro" id="IPR016156">
    <property type="entry name" value="FAD/NAD-linked_Rdtase_dimer_sf"/>
</dbReference>
<keyword evidence="2" id="KW-0285">Flavoprotein</keyword>
<dbReference type="InterPro" id="IPR028202">
    <property type="entry name" value="Reductase_C"/>
</dbReference>
<evidence type="ECO:0000256" key="4">
    <source>
        <dbReference type="ARBA" id="ARBA00023002"/>
    </source>
</evidence>
<dbReference type="Gene3D" id="3.50.50.60">
    <property type="entry name" value="FAD/NAD(P)-binding domain"/>
    <property type="match status" value="2"/>
</dbReference>
<dbReference type="InterPro" id="IPR023753">
    <property type="entry name" value="FAD/NAD-binding_dom"/>
</dbReference>
<dbReference type="PRINTS" id="PR00368">
    <property type="entry name" value="FADPNR"/>
</dbReference>
<comment type="cofactor">
    <cofactor evidence="1">
        <name>FAD</name>
        <dbReference type="ChEBI" id="CHEBI:57692"/>
    </cofactor>
</comment>
<sequence length="397" mass="40515">MRIVVVGASLAGVRTVQGLRRRGSDAEVVLVGDEPGTRDGVAADRPPLSKEVLADPSTAPTPLAGPGALADLDVRLVTARATDLDLGRRAVVLHGGEELPYDALVLATGSAPRALPGLGPRPGVHLLRTAADALAVRAAALPGRRVVVVGGGFIGTEVAWTLHAAGCPVTLVEPLPALLLRGLGPQLGAALTRRHVAAGVDVRLGVSVASVEGGDDRVTGVTLTDGSLLPADVVVLGLGTVPATDWLAGSGLDLRDGVVCDERLAARGARDVFAVGDLARWHHPRYGEDVRVEHWTNAVETAGVVAAGLTGTPTVHDAVPYVWSDQLGTRVQVVGRVRPSDEVRVVHGDLAGPFVALTGGDGRLSAAVGVGAARALLPYRKLLARGAAWDEAVGAGA</sequence>
<dbReference type="Pfam" id="PF07992">
    <property type="entry name" value="Pyr_redox_2"/>
    <property type="match status" value="1"/>
</dbReference>
<evidence type="ECO:0000259" key="6">
    <source>
        <dbReference type="Pfam" id="PF07992"/>
    </source>
</evidence>
<keyword evidence="3" id="KW-0274">FAD</keyword>
<organism evidence="8 9">
    <name type="scientific">Geodermatophilus sabuli</name>
    <dbReference type="NCBI Taxonomy" id="1564158"/>
    <lineage>
        <taxon>Bacteria</taxon>
        <taxon>Bacillati</taxon>
        <taxon>Actinomycetota</taxon>
        <taxon>Actinomycetes</taxon>
        <taxon>Geodermatophilales</taxon>
        <taxon>Geodermatophilaceae</taxon>
        <taxon>Geodermatophilus</taxon>
    </lineage>
</organism>
<dbReference type="PANTHER" id="PTHR43557">
    <property type="entry name" value="APOPTOSIS-INDUCING FACTOR 1"/>
    <property type="match status" value="1"/>
</dbReference>
<feature type="region of interest" description="Disordered" evidence="5">
    <location>
        <begin position="32"/>
        <end position="65"/>
    </location>
</feature>
<dbReference type="SUPFAM" id="SSF55424">
    <property type="entry name" value="FAD/NAD-linked reductases, dimerisation (C-terminal) domain"/>
    <property type="match status" value="1"/>
</dbReference>
<dbReference type="GO" id="GO:0005737">
    <property type="term" value="C:cytoplasm"/>
    <property type="evidence" value="ECO:0007669"/>
    <property type="project" value="TreeGrafter"/>
</dbReference>
<protein>
    <submittedName>
        <fullName evidence="8">FAD-dependent oxidoreductase</fullName>
    </submittedName>
</protein>
<evidence type="ECO:0000256" key="3">
    <source>
        <dbReference type="ARBA" id="ARBA00022827"/>
    </source>
</evidence>
<dbReference type="Proteomes" id="UP000470246">
    <property type="component" value="Unassembled WGS sequence"/>
</dbReference>
<reference evidence="8 9" key="1">
    <citation type="submission" date="2020-02" db="EMBL/GenBank/DDBJ databases">
        <title>Geodermatophilus sabuli CPCC 205279 I12A-02694.</title>
        <authorList>
            <person name="Jiang Z."/>
        </authorList>
    </citation>
    <scope>NUCLEOTIDE SEQUENCE [LARGE SCALE GENOMIC DNA]</scope>
    <source>
        <strain evidence="8 9">I12A-02694</strain>
    </source>
</reference>
<dbReference type="RefSeq" id="WP_163481831.1">
    <property type="nucleotide sequence ID" value="NZ_JAAGWF010000010.1"/>
</dbReference>
<evidence type="ECO:0000256" key="5">
    <source>
        <dbReference type="SAM" id="MobiDB-lite"/>
    </source>
</evidence>
<dbReference type="InterPro" id="IPR050446">
    <property type="entry name" value="FAD-oxidoreductase/Apoptosis"/>
</dbReference>
<dbReference type="InterPro" id="IPR036188">
    <property type="entry name" value="FAD/NAD-bd_sf"/>
</dbReference>
<feature type="domain" description="Reductase C-terminal" evidence="7">
    <location>
        <begin position="321"/>
        <end position="392"/>
    </location>
</feature>
<gene>
    <name evidence="8" type="ORF">GCU56_11325</name>
</gene>
<evidence type="ECO:0000259" key="7">
    <source>
        <dbReference type="Pfam" id="PF14759"/>
    </source>
</evidence>
<dbReference type="AlphaFoldDB" id="A0A7K3W2Q0"/>
<dbReference type="PRINTS" id="PR00411">
    <property type="entry name" value="PNDRDTASEI"/>
</dbReference>
<dbReference type="Pfam" id="PF14759">
    <property type="entry name" value="Reductase_C"/>
    <property type="match status" value="1"/>
</dbReference>
<accession>A0A7K3W2Q0</accession>
<feature type="domain" description="FAD/NAD(P)-binding" evidence="6">
    <location>
        <begin position="1"/>
        <end position="302"/>
    </location>
</feature>
<dbReference type="GO" id="GO:0016651">
    <property type="term" value="F:oxidoreductase activity, acting on NAD(P)H"/>
    <property type="evidence" value="ECO:0007669"/>
    <property type="project" value="TreeGrafter"/>
</dbReference>
<dbReference type="Gene3D" id="3.30.390.30">
    <property type="match status" value="1"/>
</dbReference>
<keyword evidence="9" id="KW-1185">Reference proteome</keyword>
<evidence type="ECO:0000313" key="9">
    <source>
        <dbReference type="Proteomes" id="UP000470246"/>
    </source>
</evidence>
<dbReference type="PANTHER" id="PTHR43557:SF2">
    <property type="entry name" value="RIESKE DOMAIN-CONTAINING PROTEIN-RELATED"/>
    <property type="match status" value="1"/>
</dbReference>